<sequence>MQHAGNNKTPFGARITGVAALAVLLLMTTQASAAQAVSAASGASQATAAPKRAEMPPILPIPPLPNGASAPQSASAPARALPAMPVPIAPQAASSASQASEASAASAASGASAAEAASAASAASEAAVPEVPLPPEPPAPNVGQRTGLAPKGAYAMRQTFAKEVNRRLDVPAADQQAYGRALQQALDAHGQGDLANEFVVLVDRAENVQALFVYFRAKSGEAWSMIGASPVSTGRPGTYDHFLTPLGVFQHMPGNMDFRAEGTLNEFGIRGYGARDMRIYDFGWADGERGWGKGGVSPMRFQMHATDPEKLEPVLGMRHSKGCVRIPATLNAFFDHHGIIDAQYDARAAEGQSMWVLKSNRQTTPWAGRYLVVIDTAKKARPAWSPRPGKAARQQVPAGANNVD</sequence>
<keyword evidence="4" id="KW-1185">Reference proteome</keyword>
<evidence type="ECO:0000313" key="4">
    <source>
        <dbReference type="Proteomes" id="UP000198263"/>
    </source>
</evidence>
<evidence type="ECO:0000313" key="3">
    <source>
        <dbReference type="EMBL" id="SAL25854.1"/>
    </source>
</evidence>
<dbReference type="OrthoDB" id="5449026at2"/>
<feature type="region of interest" description="Disordered" evidence="1">
    <location>
        <begin position="47"/>
        <end position="79"/>
    </location>
</feature>
<feature type="region of interest" description="Disordered" evidence="1">
    <location>
        <begin position="382"/>
        <end position="404"/>
    </location>
</feature>
<name>A0A658QV86_9BURK</name>
<feature type="signal peptide" evidence="2">
    <location>
        <begin position="1"/>
        <end position="33"/>
    </location>
</feature>
<evidence type="ECO:0008006" key="5">
    <source>
        <dbReference type="Google" id="ProtNLM"/>
    </source>
</evidence>
<dbReference type="EMBL" id="FCNV02000003">
    <property type="protein sequence ID" value="SAL25854.1"/>
    <property type="molecule type" value="Genomic_DNA"/>
</dbReference>
<evidence type="ECO:0000256" key="1">
    <source>
        <dbReference type="SAM" id="MobiDB-lite"/>
    </source>
</evidence>
<dbReference type="InterPro" id="IPR005490">
    <property type="entry name" value="LD_TPept_cat_dom"/>
</dbReference>
<dbReference type="AlphaFoldDB" id="A0A658QV86"/>
<dbReference type="RefSeq" id="WP_040052008.1">
    <property type="nucleotide sequence ID" value="NZ_FCNV02000003.1"/>
</dbReference>
<feature type="compositionally biased region" description="Pro residues" evidence="1">
    <location>
        <begin position="131"/>
        <end position="140"/>
    </location>
</feature>
<evidence type="ECO:0000256" key="2">
    <source>
        <dbReference type="SAM" id="SignalP"/>
    </source>
</evidence>
<proteinExistence type="predicted"/>
<feature type="compositionally biased region" description="Low complexity" evidence="1">
    <location>
        <begin position="68"/>
        <end position="79"/>
    </location>
</feature>
<feature type="chain" id="PRO_5024958283" description="ErfK/YbiS/YcfS/YnhG family protein" evidence="2">
    <location>
        <begin position="34"/>
        <end position="404"/>
    </location>
</feature>
<protein>
    <recommendedName>
        <fullName evidence="5">ErfK/YbiS/YcfS/YnhG family protein</fullName>
    </recommendedName>
</protein>
<organism evidence="3 4">
    <name type="scientific">Caballeronia concitans</name>
    <dbReference type="NCBI Taxonomy" id="1777133"/>
    <lineage>
        <taxon>Bacteria</taxon>
        <taxon>Pseudomonadati</taxon>
        <taxon>Pseudomonadota</taxon>
        <taxon>Betaproteobacteria</taxon>
        <taxon>Burkholderiales</taxon>
        <taxon>Burkholderiaceae</taxon>
        <taxon>Caballeronia</taxon>
    </lineage>
</organism>
<dbReference type="Proteomes" id="UP000198263">
    <property type="component" value="Unassembled WGS sequence"/>
</dbReference>
<keyword evidence="2" id="KW-0732">Signal</keyword>
<reference evidence="3 4" key="1">
    <citation type="submission" date="2016-01" db="EMBL/GenBank/DDBJ databases">
        <authorList>
            <person name="Peeters C."/>
        </authorList>
    </citation>
    <scope>NUCLEOTIDE SEQUENCE [LARGE SCALE GENOMIC DNA]</scope>
    <source>
        <strain evidence="3">LMG 29315</strain>
    </source>
</reference>
<dbReference type="GO" id="GO:0016740">
    <property type="term" value="F:transferase activity"/>
    <property type="evidence" value="ECO:0007669"/>
    <property type="project" value="InterPro"/>
</dbReference>
<feature type="region of interest" description="Disordered" evidence="1">
    <location>
        <begin position="127"/>
        <end position="147"/>
    </location>
</feature>
<accession>A0A658QV86</accession>
<comment type="caution">
    <text evidence="3">The sequence shown here is derived from an EMBL/GenBank/DDBJ whole genome shotgun (WGS) entry which is preliminary data.</text>
</comment>
<dbReference type="CDD" id="cd16913">
    <property type="entry name" value="YkuD_like"/>
    <property type="match status" value="1"/>
</dbReference>
<gene>
    <name evidence="3" type="ORF">AWB72_01958</name>
</gene>